<gene>
    <name evidence="1" type="ORF">A4U53_005225</name>
</gene>
<proteinExistence type="predicted"/>
<sequence length="164" mass="17638">MLSGTAGTIVGPVTGIDLGTILTPRPVDFVGNLFEQDRPGDAVVRPDDLVALRIETRNLAIIAGTPPRLKKQASGAAYVILHFPPQSITEETFFETQPAGTKNPAAQRPDEQVKQDPVGGSETPHAPPVRARIAGESRLVFQVPDGFDVAYTLREFSTPVRRSV</sequence>
<evidence type="ECO:0000313" key="2">
    <source>
        <dbReference type="Proteomes" id="UP000078465"/>
    </source>
</evidence>
<accession>A0ACD5EH89</accession>
<organism evidence="1 2">
    <name type="scientific">Rhizobium ruizarguesonis</name>
    <dbReference type="NCBI Taxonomy" id="2081791"/>
    <lineage>
        <taxon>Bacteria</taxon>
        <taxon>Pseudomonadati</taxon>
        <taxon>Pseudomonadota</taxon>
        <taxon>Alphaproteobacteria</taxon>
        <taxon>Hyphomicrobiales</taxon>
        <taxon>Rhizobiaceae</taxon>
        <taxon>Rhizobium/Agrobacterium group</taxon>
        <taxon>Rhizobium</taxon>
    </lineage>
</organism>
<keyword evidence="1" id="KW-0614">Plasmid</keyword>
<evidence type="ECO:0000313" key="1">
    <source>
        <dbReference type="EMBL" id="XKM38410.1"/>
    </source>
</evidence>
<dbReference type="Proteomes" id="UP000078465">
    <property type="component" value="Plasmid unnamed2"/>
</dbReference>
<geneLocation type="plasmid" evidence="1 2">
    <name>unnamed2</name>
</geneLocation>
<dbReference type="EMBL" id="CP171852">
    <property type="protein sequence ID" value="XKM38410.1"/>
    <property type="molecule type" value="Genomic_DNA"/>
</dbReference>
<protein>
    <submittedName>
        <fullName evidence="1">Uncharacterized protein</fullName>
    </submittedName>
</protein>
<name>A0ACD5EH89_9HYPH</name>
<reference evidence="1" key="1">
    <citation type="submission" date="2024-10" db="EMBL/GenBank/DDBJ databases">
        <title>Strain of Rhizobium-related bacteria isolated fromm roots of Vavilovia formosa.</title>
        <authorList>
            <person name="Kimeklis A."/>
            <person name="Afonin A."/>
        </authorList>
    </citation>
    <scope>NUCLEOTIDE SEQUENCE</scope>
    <source>
        <strain evidence="1">Vaf-46</strain>
    </source>
</reference>